<dbReference type="SUPFAM" id="SSF52540">
    <property type="entry name" value="P-loop containing nucleoside triphosphate hydrolases"/>
    <property type="match status" value="1"/>
</dbReference>
<dbReference type="CDD" id="cd18544">
    <property type="entry name" value="ABC_6TM_TmrA_like"/>
    <property type="match status" value="1"/>
</dbReference>
<evidence type="ECO:0000313" key="12">
    <source>
        <dbReference type="Proteomes" id="UP001207116"/>
    </source>
</evidence>
<evidence type="ECO:0000259" key="10">
    <source>
        <dbReference type="PROSITE" id="PS50929"/>
    </source>
</evidence>
<evidence type="ECO:0000256" key="8">
    <source>
        <dbReference type="SAM" id="Phobius"/>
    </source>
</evidence>
<dbReference type="AlphaFoldDB" id="A0AAE3MNC1"/>
<keyword evidence="5 11" id="KW-0067">ATP-binding</keyword>
<feature type="transmembrane region" description="Helical" evidence="8">
    <location>
        <begin position="143"/>
        <end position="164"/>
    </location>
</feature>
<reference evidence="11" key="1">
    <citation type="submission" date="2022-11" db="EMBL/GenBank/DDBJ databases">
        <title>The characterization of three novel Bacteroidetes species and genomic analysis of their roles in tidal elemental geochemical cycles.</title>
        <authorList>
            <person name="Ma K.-J."/>
        </authorList>
    </citation>
    <scope>NUCLEOTIDE SEQUENCE</scope>
    <source>
        <strain evidence="11">M415</strain>
    </source>
</reference>
<name>A0AAE3MNC1_9FLAO</name>
<feature type="transmembrane region" description="Helical" evidence="8">
    <location>
        <begin position="284"/>
        <end position="301"/>
    </location>
</feature>
<keyword evidence="3 8" id="KW-0812">Transmembrane</keyword>
<dbReference type="Gene3D" id="3.40.50.300">
    <property type="entry name" value="P-loop containing nucleotide triphosphate hydrolases"/>
    <property type="match status" value="1"/>
</dbReference>
<dbReference type="PANTHER" id="PTHR43394">
    <property type="entry name" value="ATP-DEPENDENT PERMEASE MDL1, MITOCHONDRIAL"/>
    <property type="match status" value="1"/>
</dbReference>
<keyword evidence="6 8" id="KW-1133">Transmembrane helix</keyword>
<dbReference type="InterPro" id="IPR003439">
    <property type="entry name" value="ABC_transporter-like_ATP-bd"/>
</dbReference>
<dbReference type="InterPro" id="IPR039421">
    <property type="entry name" value="Type_1_exporter"/>
</dbReference>
<dbReference type="InterPro" id="IPR027417">
    <property type="entry name" value="P-loop_NTPase"/>
</dbReference>
<dbReference type="InterPro" id="IPR011527">
    <property type="entry name" value="ABC1_TM_dom"/>
</dbReference>
<dbReference type="PROSITE" id="PS00211">
    <property type="entry name" value="ABC_TRANSPORTER_1"/>
    <property type="match status" value="1"/>
</dbReference>
<feature type="domain" description="ABC transmembrane type-1" evidence="10">
    <location>
        <begin position="29"/>
        <end position="313"/>
    </location>
</feature>
<keyword evidence="2" id="KW-0813">Transport</keyword>
<feature type="transmembrane region" description="Helical" evidence="8">
    <location>
        <begin position="246"/>
        <end position="272"/>
    </location>
</feature>
<evidence type="ECO:0000256" key="3">
    <source>
        <dbReference type="ARBA" id="ARBA00022692"/>
    </source>
</evidence>
<evidence type="ECO:0000256" key="6">
    <source>
        <dbReference type="ARBA" id="ARBA00022989"/>
    </source>
</evidence>
<organism evidence="11 12">
    <name type="scientific">Lentiprolixibacter aurantiacus</name>
    <dbReference type="NCBI Taxonomy" id="2993939"/>
    <lineage>
        <taxon>Bacteria</taxon>
        <taxon>Pseudomonadati</taxon>
        <taxon>Bacteroidota</taxon>
        <taxon>Flavobacteriia</taxon>
        <taxon>Flavobacteriales</taxon>
        <taxon>Flavobacteriaceae</taxon>
        <taxon>Lentiprolixibacter</taxon>
    </lineage>
</organism>
<dbReference type="Pfam" id="PF00664">
    <property type="entry name" value="ABC_membrane"/>
    <property type="match status" value="1"/>
</dbReference>
<dbReference type="InterPro" id="IPR036640">
    <property type="entry name" value="ABC1_TM_sf"/>
</dbReference>
<dbReference type="PROSITE" id="PS50893">
    <property type="entry name" value="ABC_TRANSPORTER_2"/>
    <property type="match status" value="1"/>
</dbReference>
<dbReference type="Proteomes" id="UP001207116">
    <property type="component" value="Unassembled WGS sequence"/>
</dbReference>
<evidence type="ECO:0000256" key="1">
    <source>
        <dbReference type="ARBA" id="ARBA00004651"/>
    </source>
</evidence>
<dbReference type="GO" id="GO:0015421">
    <property type="term" value="F:ABC-type oligopeptide transporter activity"/>
    <property type="evidence" value="ECO:0007669"/>
    <property type="project" value="TreeGrafter"/>
</dbReference>
<dbReference type="SUPFAM" id="SSF90123">
    <property type="entry name" value="ABC transporter transmembrane region"/>
    <property type="match status" value="1"/>
</dbReference>
<evidence type="ECO:0000259" key="9">
    <source>
        <dbReference type="PROSITE" id="PS50893"/>
    </source>
</evidence>
<feature type="transmembrane region" description="Helical" evidence="8">
    <location>
        <begin position="26"/>
        <end position="53"/>
    </location>
</feature>
<evidence type="ECO:0000313" key="11">
    <source>
        <dbReference type="EMBL" id="MCX2720568.1"/>
    </source>
</evidence>
<dbReference type="PANTHER" id="PTHR43394:SF1">
    <property type="entry name" value="ATP-BINDING CASSETTE SUB-FAMILY B MEMBER 10, MITOCHONDRIAL"/>
    <property type="match status" value="1"/>
</dbReference>
<comment type="subcellular location">
    <subcellularLocation>
        <location evidence="1">Cell membrane</location>
        <topology evidence="1">Multi-pass membrane protein</topology>
    </subcellularLocation>
</comment>
<feature type="domain" description="ABC transporter" evidence="9">
    <location>
        <begin position="346"/>
        <end position="580"/>
    </location>
</feature>
<evidence type="ECO:0000256" key="2">
    <source>
        <dbReference type="ARBA" id="ARBA00022448"/>
    </source>
</evidence>
<gene>
    <name evidence="11" type="ORF">OO016_13210</name>
</gene>
<feature type="transmembrane region" description="Helical" evidence="8">
    <location>
        <begin position="170"/>
        <end position="186"/>
    </location>
</feature>
<sequence>MDRETGKAFDFRLFKRVLAYTRPYRFTFLGVSLAAILLSVFAVLSALFLKQIVDEALLQKNADKLIYYSIAMGVVLLGQVICQLLFNYYANWVGESVIRDIRMKLFRHMISFRMKYFDNSSVGVLVTRAVADMQRIGEIFSQGFFVIVADLLKMLVAATVMIYLNWKLSLIVFALLPIILYATRLFQQAMKKAFIEVRAQVSNLNSFVQERLTGMKIVQLFTREDIESRKFRDINEKHRDAWLKTVWYNSFFFPVAEIVSSVAIGLIVWYGGLQNVAGLNPDEFGTVFAFILLIEMLFRPLRQIADKFNTLQMGMVAANRVFKILDTDSHIEDRGTRQIEHMRGEIQFDQVRFGYLEEEEVLHGVSFKVNAGETIAIVGATGAGKSTIINLLNRFYEINAGAILLDGVNIRDYRLSTLRKNIAVVLQDVFLFADTIANNITLRNTEVTEKVVEEAARQIGVHDFISSLPGGYQYNVKERGSMLSSGQRQLIAFLRAYVTNPSILVLDEATSSVDTYTEQLIQKATEKITEGRTSIIIAHRLATVKKADKILVMDAGQVVETGTHKELLKKGGYYSKLYEAQFMAEELA</sequence>
<accession>A0AAE3MNC1</accession>
<dbReference type="Pfam" id="PF00005">
    <property type="entry name" value="ABC_tran"/>
    <property type="match status" value="1"/>
</dbReference>
<protein>
    <submittedName>
        <fullName evidence="11">ABC transporter ATP-binding protein</fullName>
    </submittedName>
</protein>
<keyword evidence="7 8" id="KW-0472">Membrane</keyword>
<keyword evidence="4" id="KW-0547">Nucleotide-binding</keyword>
<dbReference type="Gene3D" id="1.20.1560.10">
    <property type="entry name" value="ABC transporter type 1, transmembrane domain"/>
    <property type="match status" value="1"/>
</dbReference>
<evidence type="ECO:0000256" key="7">
    <source>
        <dbReference type="ARBA" id="ARBA00023136"/>
    </source>
</evidence>
<proteinExistence type="predicted"/>
<dbReference type="RefSeq" id="WP_266014910.1">
    <property type="nucleotide sequence ID" value="NZ_JAPFQP010000004.1"/>
</dbReference>
<dbReference type="GO" id="GO:0016887">
    <property type="term" value="F:ATP hydrolysis activity"/>
    <property type="evidence" value="ECO:0007669"/>
    <property type="project" value="InterPro"/>
</dbReference>
<evidence type="ECO:0000256" key="4">
    <source>
        <dbReference type="ARBA" id="ARBA00022741"/>
    </source>
</evidence>
<evidence type="ECO:0000256" key="5">
    <source>
        <dbReference type="ARBA" id="ARBA00022840"/>
    </source>
</evidence>
<dbReference type="GO" id="GO:0005886">
    <property type="term" value="C:plasma membrane"/>
    <property type="evidence" value="ECO:0007669"/>
    <property type="project" value="UniProtKB-SubCell"/>
</dbReference>
<dbReference type="PROSITE" id="PS50929">
    <property type="entry name" value="ABC_TM1F"/>
    <property type="match status" value="1"/>
</dbReference>
<dbReference type="SMART" id="SM00382">
    <property type="entry name" value="AAA"/>
    <property type="match status" value="1"/>
</dbReference>
<dbReference type="CDD" id="cd03254">
    <property type="entry name" value="ABCC_Glucan_exporter_like"/>
    <property type="match status" value="1"/>
</dbReference>
<feature type="transmembrane region" description="Helical" evidence="8">
    <location>
        <begin position="65"/>
        <end position="90"/>
    </location>
</feature>
<keyword evidence="12" id="KW-1185">Reference proteome</keyword>
<dbReference type="GO" id="GO:0005524">
    <property type="term" value="F:ATP binding"/>
    <property type="evidence" value="ECO:0007669"/>
    <property type="project" value="UniProtKB-KW"/>
</dbReference>
<dbReference type="InterPro" id="IPR017871">
    <property type="entry name" value="ABC_transporter-like_CS"/>
</dbReference>
<dbReference type="InterPro" id="IPR003593">
    <property type="entry name" value="AAA+_ATPase"/>
</dbReference>
<comment type="caution">
    <text evidence="11">The sequence shown here is derived from an EMBL/GenBank/DDBJ whole genome shotgun (WGS) entry which is preliminary data.</text>
</comment>
<dbReference type="EMBL" id="JAPFQP010000004">
    <property type="protein sequence ID" value="MCX2720568.1"/>
    <property type="molecule type" value="Genomic_DNA"/>
</dbReference>
<dbReference type="FunFam" id="3.40.50.300:FF:000287">
    <property type="entry name" value="Multidrug ABC transporter ATP-binding protein"/>
    <property type="match status" value="1"/>
</dbReference>